<reference evidence="3 4" key="1">
    <citation type="submission" date="2022-08" db="EMBL/GenBank/DDBJ databases">
        <authorList>
            <person name="Li F."/>
        </authorList>
    </citation>
    <scope>NUCLEOTIDE SEQUENCE [LARGE SCALE GENOMIC DNA]</scope>
    <source>
        <strain evidence="3 4">10F1B-8-1</strain>
    </source>
</reference>
<feature type="compositionally biased region" description="Low complexity" evidence="1">
    <location>
        <begin position="20"/>
        <end position="44"/>
    </location>
</feature>
<evidence type="ECO:0000313" key="4">
    <source>
        <dbReference type="Proteomes" id="UP001205337"/>
    </source>
</evidence>
<evidence type="ECO:0000259" key="2">
    <source>
        <dbReference type="Pfam" id="PF07510"/>
    </source>
</evidence>
<comment type="caution">
    <text evidence="3">The sequence shown here is derived from an EMBL/GenBank/DDBJ whole genome shotgun (WGS) entry which is preliminary data.</text>
</comment>
<dbReference type="RefSeq" id="WP_258798211.1">
    <property type="nucleotide sequence ID" value="NZ_JANTHX010000005.1"/>
</dbReference>
<dbReference type="PANTHER" id="PTHR24094:SF15">
    <property type="entry name" value="AMP-DEPENDENT SYNTHETASE_LIGASE DOMAIN-CONTAINING PROTEIN-RELATED"/>
    <property type="match status" value="1"/>
</dbReference>
<protein>
    <submittedName>
        <fullName evidence="3">HNH endonuclease family protein</fullName>
    </submittedName>
</protein>
<keyword evidence="3" id="KW-0540">Nuclease</keyword>
<dbReference type="Pfam" id="PF07510">
    <property type="entry name" value="GmrSD_C"/>
    <property type="match status" value="1"/>
</dbReference>
<keyword evidence="3" id="KW-0378">Hydrolase</keyword>
<dbReference type="GO" id="GO:0004519">
    <property type="term" value="F:endonuclease activity"/>
    <property type="evidence" value="ECO:0007669"/>
    <property type="project" value="UniProtKB-KW"/>
</dbReference>
<organism evidence="3 4">
    <name type="scientific">Protaetiibacter mangrovi</name>
    <dbReference type="NCBI Taxonomy" id="2970926"/>
    <lineage>
        <taxon>Bacteria</taxon>
        <taxon>Bacillati</taxon>
        <taxon>Actinomycetota</taxon>
        <taxon>Actinomycetes</taxon>
        <taxon>Micrococcales</taxon>
        <taxon>Microbacteriaceae</taxon>
        <taxon>Protaetiibacter</taxon>
    </lineage>
</organism>
<dbReference type="PANTHER" id="PTHR24094">
    <property type="entry name" value="SECRETED PROTEIN"/>
    <property type="match status" value="1"/>
</dbReference>
<dbReference type="Proteomes" id="UP001205337">
    <property type="component" value="Unassembled WGS sequence"/>
</dbReference>
<sequence length="226" mass="23885">MASNVATGAQRAHPSTDLPSATSSGSTESSEHSTAPSSAPSDSAAVALESLDGVATAGPPASGYLRADFGLGWGDPDRNGCDTRNDILGRDLDDVRFKTGTHDCVVTSGTLSDPYTGVTIPFVRGNVTSEAVQIDHIVPLSWAWKYGASTWNEQTRVLFANDPDNLLAVDGPTNMEKSDSGPSDWMPPNIAFRCEYAIDFVGVLASYGLSIPVDDRAELESTLREC</sequence>
<feature type="region of interest" description="Disordered" evidence="1">
    <location>
        <begin position="1"/>
        <end position="44"/>
    </location>
</feature>
<accession>A0ABT1ZER0</accession>
<evidence type="ECO:0000256" key="1">
    <source>
        <dbReference type="SAM" id="MobiDB-lite"/>
    </source>
</evidence>
<keyword evidence="4" id="KW-1185">Reference proteome</keyword>
<feature type="domain" description="GmrSD restriction endonucleases C-terminal" evidence="2">
    <location>
        <begin position="82"/>
        <end position="209"/>
    </location>
</feature>
<keyword evidence="3" id="KW-0255">Endonuclease</keyword>
<proteinExistence type="predicted"/>
<dbReference type="InterPro" id="IPR011089">
    <property type="entry name" value="GmrSD_C"/>
</dbReference>
<evidence type="ECO:0000313" key="3">
    <source>
        <dbReference type="EMBL" id="MCS0499192.1"/>
    </source>
</evidence>
<gene>
    <name evidence="3" type="ORF">NUH29_06475</name>
</gene>
<dbReference type="EMBL" id="JANTHX010000005">
    <property type="protein sequence ID" value="MCS0499192.1"/>
    <property type="molecule type" value="Genomic_DNA"/>
</dbReference>
<name>A0ABT1ZER0_9MICO</name>